<dbReference type="InterPro" id="IPR011078">
    <property type="entry name" value="PyrdxlP_homeostasis"/>
</dbReference>
<dbReference type="EMBL" id="CP044016">
    <property type="protein sequence ID" value="QES89539.1"/>
    <property type="molecule type" value="Genomic_DNA"/>
</dbReference>
<dbReference type="SUPFAM" id="SSF51419">
    <property type="entry name" value="PLP-binding barrel"/>
    <property type="match status" value="1"/>
</dbReference>
<gene>
    <name evidence="6" type="ORF">E0W69_012990</name>
</gene>
<dbReference type="PANTHER" id="PTHR10146">
    <property type="entry name" value="PROLINE SYNTHETASE CO-TRANSCRIBED BACTERIAL HOMOLOG PROTEIN"/>
    <property type="match status" value="1"/>
</dbReference>
<evidence type="ECO:0000256" key="3">
    <source>
        <dbReference type="PIRSR" id="PIRSR004848-1"/>
    </source>
</evidence>
<feature type="modified residue" description="N6-(pyridoxal phosphate)lysine" evidence="2 3">
    <location>
        <position position="39"/>
    </location>
</feature>
<comment type="similarity">
    <text evidence="2 4">Belongs to the pyridoxal phosphate-binding protein YggS/PROSC family.</text>
</comment>
<dbReference type="PIRSF" id="PIRSF004848">
    <property type="entry name" value="YBL036c_PLPDEIII"/>
    <property type="match status" value="1"/>
</dbReference>
<organism evidence="6 7">
    <name type="scientific">Rhizosphaericola mali</name>
    <dbReference type="NCBI Taxonomy" id="2545455"/>
    <lineage>
        <taxon>Bacteria</taxon>
        <taxon>Pseudomonadati</taxon>
        <taxon>Bacteroidota</taxon>
        <taxon>Chitinophagia</taxon>
        <taxon>Chitinophagales</taxon>
        <taxon>Chitinophagaceae</taxon>
        <taxon>Rhizosphaericola</taxon>
    </lineage>
</organism>
<feature type="domain" description="Alanine racemase N-terminal" evidence="5">
    <location>
        <begin position="33"/>
        <end position="230"/>
    </location>
</feature>
<name>A0A5P2G5T8_9BACT</name>
<evidence type="ECO:0000259" key="5">
    <source>
        <dbReference type="Pfam" id="PF01168"/>
    </source>
</evidence>
<accession>A0A5P2G5T8</accession>
<comment type="function">
    <text evidence="2">Pyridoxal 5'-phosphate (PLP)-binding protein, which is involved in PLP homeostasis.</text>
</comment>
<dbReference type="PANTHER" id="PTHR10146:SF14">
    <property type="entry name" value="PYRIDOXAL PHOSPHATE HOMEOSTASIS PROTEIN"/>
    <property type="match status" value="1"/>
</dbReference>
<proteinExistence type="inferred from homology"/>
<dbReference type="InterPro" id="IPR001608">
    <property type="entry name" value="Ala_racemase_N"/>
</dbReference>
<dbReference type="AlphaFoldDB" id="A0A5P2G5T8"/>
<keyword evidence="7" id="KW-1185">Reference proteome</keyword>
<evidence type="ECO:0000313" key="7">
    <source>
        <dbReference type="Proteomes" id="UP000292424"/>
    </source>
</evidence>
<dbReference type="CDD" id="cd00635">
    <property type="entry name" value="PLPDE_III_YBL036c_like"/>
    <property type="match status" value="1"/>
</dbReference>
<dbReference type="Pfam" id="PF01168">
    <property type="entry name" value="Ala_racemase_N"/>
    <property type="match status" value="1"/>
</dbReference>
<evidence type="ECO:0000256" key="1">
    <source>
        <dbReference type="ARBA" id="ARBA00022898"/>
    </source>
</evidence>
<keyword evidence="1 2" id="KW-0663">Pyridoxal phosphate</keyword>
<dbReference type="NCBIfam" id="TIGR00044">
    <property type="entry name" value="YggS family pyridoxal phosphate-dependent enzyme"/>
    <property type="match status" value="1"/>
</dbReference>
<dbReference type="RefSeq" id="WP_131330482.1">
    <property type="nucleotide sequence ID" value="NZ_CP044016.1"/>
</dbReference>
<evidence type="ECO:0000256" key="2">
    <source>
        <dbReference type="HAMAP-Rule" id="MF_02087"/>
    </source>
</evidence>
<evidence type="ECO:0000313" key="6">
    <source>
        <dbReference type="EMBL" id="QES89539.1"/>
    </source>
</evidence>
<dbReference type="FunFam" id="3.20.20.10:FF:000018">
    <property type="entry name" value="Pyridoxal phosphate homeostasis protein"/>
    <property type="match status" value="1"/>
</dbReference>
<dbReference type="GO" id="GO:0030170">
    <property type="term" value="F:pyridoxal phosphate binding"/>
    <property type="evidence" value="ECO:0007669"/>
    <property type="project" value="UniProtKB-UniRule"/>
</dbReference>
<protein>
    <recommendedName>
        <fullName evidence="2">Pyridoxal phosphate homeostasis protein</fullName>
        <shortName evidence="2">PLP homeostasis protein</shortName>
    </recommendedName>
</protein>
<dbReference type="InterPro" id="IPR029066">
    <property type="entry name" value="PLP-binding_barrel"/>
</dbReference>
<dbReference type="KEGG" id="arac:E0W69_012990"/>
<dbReference type="HAMAP" id="MF_02087">
    <property type="entry name" value="PLP_homeostasis"/>
    <property type="match status" value="1"/>
</dbReference>
<comment type="cofactor">
    <cofactor evidence="3">
        <name>pyridoxal 5'-phosphate</name>
        <dbReference type="ChEBI" id="CHEBI:597326"/>
    </cofactor>
</comment>
<dbReference type="Proteomes" id="UP000292424">
    <property type="component" value="Chromosome"/>
</dbReference>
<reference evidence="6 7" key="1">
    <citation type="submission" date="2019-09" db="EMBL/GenBank/DDBJ databases">
        <title>Complete genome sequence of Arachidicoccus sp. B3-10 isolated from apple orchard soil.</title>
        <authorList>
            <person name="Kim H.S."/>
            <person name="Han K.-I."/>
            <person name="Suh M.K."/>
            <person name="Lee K.C."/>
            <person name="Eom M.K."/>
            <person name="Kim J.-S."/>
            <person name="Kang S.W."/>
            <person name="Sin Y."/>
            <person name="Lee J.-S."/>
        </authorList>
    </citation>
    <scope>NUCLEOTIDE SEQUENCE [LARGE SCALE GENOMIC DNA]</scope>
    <source>
        <strain evidence="6 7">B3-10</strain>
    </source>
</reference>
<dbReference type="OrthoDB" id="9804072at2"/>
<evidence type="ECO:0000256" key="4">
    <source>
        <dbReference type="RuleBase" id="RU004514"/>
    </source>
</evidence>
<sequence>MENKEIILQNLQHIYTRIAETCLKAGRNKEDVRLLLATKTQDADTIKIALDAGEKLIGENKVQEYTEKWEELKDYNIERHFIGHLQTNKIKEIIKYVTCIESVDRIDLAQKLSAKLVSENKTMEIYIEVNTSEEDSKSGVSPENAIALIQQIKALPNIQITGLMTIGKPSENPEGTRFCFQILRKLKEEAQAQNLLPQNCALSMGMSHDLEVAIEEGSTIVRVGSAIFGNRNYAK</sequence>
<dbReference type="Gene3D" id="3.20.20.10">
    <property type="entry name" value="Alanine racemase"/>
    <property type="match status" value="1"/>
</dbReference>